<evidence type="ECO:0000313" key="8">
    <source>
        <dbReference type="EMBL" id="CAB3246549.1"/>
    </source>
</evidence>
<evidence type="ECO:0000256" key="3">
    <source>
        <dbReference type="ARBA" id="ARBA00022771"/>
    </source>
</evidence>
<evidence type="ECO:0000256" key="1">
    <source>
        <dbReference type="ARBA" id="ARBA00004123"/>
    </source>
</evidence>
<evidence type="ECO:0000256" key="6">
    <source>
        <dbReference type="SAM" id="MobiDB-lite"/>
    </source>
</evidence>
<dbReference type="AlphaFoldDB" id="A0A8S1APK4"/>
<dbReference type="PANTHER" id="PTHR46481">
    <property type="entry name" value="ZINC FINGER BED DOMAIN-CONTAINING PROTEIN 4"/>
    <property type="match status" value="1"/>
</dbReference>
<organism evidence="8 9">
    <name type="scientific">Arctia plantaginis</name>
    <name type="common">Wood tiger moth</name>
    <name type="synonym">Phalaena plantaginis</name>
    <dbReference type="NCBI Taxonomy" id="874455"/>
    <lineage>
        <taxon>Eukaryota</taxon>
        <taxon>Metazoa</taxon>
        <taxon>Ecdysozoa</taxon>
        <taxon>Arthropoda</taxon>
        <taxon>Hexapoda</taxon>
        <taxon>Insecta</taxon>
        <taxon>Pterygota</taxon>
        <taxon>Neoptera</taxon>
        <taxon>Endopterygota</taxon>
        <taxon>Lepidoptera</taxon>
        <taxon>Glossata</taxon>
        <taxon>Ditrysia</taxon>
        <taxon>Noctuoidea</taxon>
        <taxon>Erebidae</taxon>
        <taxon>Arctiinae</taxon>
        <taxon>Arctia</taxon>
    </lineage>
</organism>
<dbReference type="GO" id="GO:0008270">
    <property type="term" value="F:zinc ion binding"/>
    <property type="evidence" value="ECO:0007669"/>
    <property type="project" value="UniProtKB-KW"/>
</dbReference>
<feature type="region of interest" description="Disordered" evidence="6">
    <location>
        <begin position="386"/>
        <end position="413"/>
    </location>
</feature>
<dbReference type="SUPFAM" id="SSF140996">
    <property type="entry name" value="Hermes dimerisation domain"/>
    <property type="match status" value="1"/>
</dbReference>
<keyword evidence="2" id="KW-0479">Metal-binding</keyword>
<dbReference type="Proteomes" id="UP000494256">
    <property type="component" value="Unassembled WGS sequence"/>
</dbReference>
<dbReference type="OrthoDB" id="8190314at2759"/>
<sequence length="507" mass="57837">MNSKNVDKALIRMVCIDFQPLQVVENKGFQDYTLALNPNYELPSRKILSEKLIPEQYSMAKKATQEMLKATDYIALTTDLWTSDSSRSYMTLTIHFINKDKFKSLTLSTREVKDAHTSENLAHEMRDILETEWNILDKIICVTTDNAANIKKAVIDFLYKRHLSCAAHTLNLVVQYTIKENEVLIRLVEKCRVIVAYFRRSNNAAYKLKQVQEQMQLEPLTLKQDVQTRWNSVYYMLERLDKVKIPLSATITLLPGCPDILNAEEWIEVHECLCILKPVEQMTSIISGEQYPTLSCIIHLARGLQVVLRNCGPKSEVVSRLNTKLLDVFDRRFGSHEINKTAAKATFIDPRFKKAGFGIERNADNAQKFVVDELMMLVTLESQAQFQVPNRSPQPTSPLETPSTSSSDSQQITSGVTGENLWEHLDKRVLEFSSMENPSTSAIIKVKQYVKLPYLDRKANPLTFWELRKVTNNGLYKIALKYLCIPATSVPSERVFSKAGLLCKPTS</sequence>
<feature type="domain" description="HAT C-terminal dimerisation" evidence="7">
    <location>
        <begin position="447"/>
        <end position="502"/>
    </location>
</feature>
<dbReference type="InterPro" id="IPR008906">
    <property type="entry name" value="HATC_C_dom"/>
</dbReference>
<gene>
    <name evidence="8" type="ORF">APLA_LOCUS11579</name>
</gene>
<comment type="caution">
    <text evidence="8">The sequence shown here is derived from an EMBL/GenBank/DDBJ whole genome shotgun (WGS) entry which is preliminary data.</text>
</comment>
<name>A0A8S1APK4_ARCPL</name>
<evidence type="ECO:0000313" key="9">
    <source>
        <dbReference type="Proteomes" id="UP000494256"/>
    </source>
</evidence>
<dbReference type="GO" id="GO:0005634">
    <property type="term" value="C:nucleus"/>
    <property type="evidence" value="ECO:0007669"/>
    <property type="project" value="UniProtKB-SubCell"/>
</dbReference>
<dbReference type="SUPFAM" id="SSF53098">
    <property type="entry name" value="Ribonuclease H-like"/>
    <property type="match status" value="1"/>
</dbReference>
<keyword evidence="4" id="KW-0862">Zinc</keyword>
<comment type="subcellular location">
    <subcellularLocation>
        <location evidence="1">Nucleus</location>
    </subcellularLocation>
</comment>
<evidence type="ECO:0000259" key="7">
    <source>
        <dbReference type="Pfam" id="PF05699"/>
    </source>
</evidence>
<dbReference type="InterPro" id="IPR052035">
    <property type="entry name" value="ZnF_BED_domain_contain"/>
</dbReference>
<dbReference type="EMBL" id="CADEBD010000330">
    <property type="protein sequence ID" value="CAB3246549.1"/>
    <property type="molecule type" value="Genomic_DNA"/>
</dbReference>
<evidence type="ECO:0000256" key="4">
    <source>
        <dbReference type="ARBA" id="ARBA00022833"/>
    </source>
</evidence>
<dbReference type="InterPro" id="IPR012337">
    <property type="entry name" value="RNaseH-like_sf"/>
</dbReference>
<evidence type="ECO:0000256" key="2">
    <source>
        <dbReference type="ARBA" id="ARBA00022723"/>
    </source>
</evidence>
<dbReference type="PANTHER" id="PTHR46481:SF10">
    <property type="entry name" value="ZINC FINGER BED DOMAIN-CONTAINING PROTEIN 39"/>
    <property type="match status" value="1"/>
</dbReference>
<keyword evidence="5" id="KW-0539">Nucleus</keyword>
<keyword evidence="3" id="KW-0863">Zinc-finger</keyword>
<feature type="compositionally biased region" description="Low complexity" evidence="6">
    <location>
        <begin position="393"/>
        <end position="413"/>
    </location>
</feature>
<reference evidence="8 9" key="1">
    <citation type="submission" date="2020-04" db="EMBL/GenBank/DDBJ databases">
        <authorList>
            <person name="Wallbank WR R."/>
            <person name="Pardo Diaz C."/>
            <person name="Kozak K."/>
            <person name="Martin S."/>
            <person name="Jiggins C."/>
            <person name="Moest M."/>
            <person name="Warren A I."/>
            <person name="Byers J.R.P. K."/>
            <person name="Montejo-Kovacevich G."/>
            <person name="Yen C E."/>
        </authorList>
    </citation>
    <scope>NUCLEOTIDE SEQUENCE [LARGE SCALE GENOMIC DNA]</scope>
</reference>
<proteinExistence type="predicted"/>
<dbReference type="Pfam" id="PF05699">
    <property type="entry name" value="Dimer_Tnp_hAT"/>
    <property type="match status" value="1"/>
</dbReference>
<accession>A0A8S1APK4</accession>
<evidence type="ECO:0000256" key="5">
    <source>
        <dbReference type="ARBA" id="ARBA00023242"/>
    </source>
</evidence>
<dbReference type="GO" id="GO:0046983">
    <property type="term" value="F:protein dimerization activity"/>
    <property type="evidence" value="ECO:0007669"/>
    <property type="project" value="InterPro"/>
</dbReference>
<protein>
    <recommendedName>
        <fullName evidence="7">HAT C-terminal dimerisation domain-containing protein</fullName>
    </recommendedName>
</protein>